<dbReference type="RefSeq" id="WP_052548612.1">
    <property type="nucleotide sequence ID" value="NZ_JMCC02000029.1"/>
</dbReference>
<feature type="region of interest" description="Disordered" evidence="1">
    <location>
        <begin position="1"/>
        <end position="46"/>
    </location>
</feature>
<protein>
    <submittedName>
        <fullName evidence="2">Uncharacterized protein</fullName>
    </submittedName>
</protein>
<reference evidence="2 3" key="1">
    <citation type="submission" date="2014-12" db="EMBL/GenBank/DDBJ databases">
        <title>Genome assembly of Enhygromyxa salina DSM 15201.</title>
        <authorList>
            <person name="Sharma G."/>
            <person name="Subramanian S."/>
        </authorList>
    </citation>
    <scope>NUCLEOTIDE SEQUENCE [LARGE SCALE GENOMIC DNA]</scope>
    <source>
        <strain evidence="2 3">DSM 15201</strain>
    </source>
</reference>
<evidence type="ECO:0000256" key="1">
    <source>
        <dbReference type="SAM" id="MobiDB-lite"/>
    </source>
</evidence>
<gene>
    <name evidence="2" type="ORF">DB30_03624</name>
</gene>
<name>A0A0C2DB06_9BACT</name>
<evidence type="ECO:0000313" key="3">
    <source>
        <dbReference type="Proteomes" id="UP000031599"/>
    </source>
</evidence>
<dbReference type="Proteomes" id="UP000031599">
    <property type="component" value="Unassembled WGS sequence"/>
</dbReference>
<proteinExistence type="predicted"/>
<dbReference type="EMBL" id="JMCC02000029">
    <property type="protein sequence ID" value="KIG17027.1"/>
    <property type="molecule type" value="Genomic_DNA"/>
</dbReference>
<dbReference type="AlphaFoldDB" id="A0A0C2DB06"/>
<sequence>MVHVTSSAAHAPPTEDTEANRRGSGRRARSRDRLMDRASQPYAPNPELAKIRHVENLMMFIDDDLRETALSMERIERYLISTLEMLEADHLVRADVHALATDLDVLDQIDLLNENLESLRRRVARLAHVL</sequence>
<organism evidence="2 3">
    <name type="scientific">Enhygromyxa salina</name>
    <dbReference type="NCBI Taxonomy" id="215803"/>
    <lineage>
        <taxon>Bacteria</taxon>
        <taxon>Pseudomonadati</taxon>
        <taxon>Myxococcota</taxon>
        <taxon>Polyangia</taxon>
        <taxon>Nannocystales</taxon>
        <taxon>Nannocystaceae</taxon>
        <taxon>Enhygromyxa</taxon>
    </lineage>
</organism>
<comment type="caution">
    <text evidence="2">The sequence shown here is derived from an EMBL/GenBank/DDBJ whole genome shotgun (WGS) entry which is preliminary data.</text>
</comment>
<evidence type="ECO:0000313" key="2">
    <source>
        <dbReference type="EMBL" id="KIG17027.1"/>
    </source>
</evidence>
<accession>A0A0C2DB06</accession>